<evidence type="ECO:0000256" key="3">
    <source>
        <dbReference type="ARBA" id="ARBA00022729"/>
    </source>
</evidence>
<dbReference type="InterPro" id="IPR019533">
    <property type="entry name" value="Peptidase_S26"/>
</dbReference>
<keyword evidence="5" id="KW-0184">Conjugation</keyword>
<evidence type="ECO:0000313" key="8">
    <source>
        <dbReference type="Proteomes" id="UP000534677"/>
    </source>
</evidence>
<evidence type="ECO:0000259" key="6">
    <source>
        <dbReference type="Pfam" id="PF10502"/>
    </source>
</evidence>
<organism evidence="7 8">
    <name type="scientific">Pseudomonas cremoris</name>
    <dbReference type="NCBI Taxonomy" id="2724178"/>
    <lineage>
        <taxon>Bacteria</taxon>
        <taxon>Pseudomonadati</taxon>
        <taxon>Pseudomonadota</taxon>
        <taxon>Gammaproteobacteria</taxon>
        <taxon>Pseudomonadales</taxon>
        <taxon>Pseudomonadaceae</taxon>
        <taxon>Pseudomonas</taxon>
    </lineage>
</organism>
<proteinExistence type="inferred from homology"/>
<comment type="caution">
    <text evidence="7">The sequence shown here is derived from an EMBL/GenBank/DDBJ whole genome shotgun (WGS) entry which is preliminary data.</text>
</comment>
<dbReference type="NCBIfam" id="TIGR02771">
    <property type="entry name" value="TraF_Ti"/>
    <property type="match status" value="1"/>
</dbReference>
<dbReference type="Gene3D" id="2.10.109.10">
    <property type="entry name" value="Umud Fragment, subunit A"/>
    <property type="match status" value="1"/>
</dbReference>
<accession>A0ABR6THC6</accession>
<dbReference type="EMBL" id="JAAXCZ010000026">
    <property type="protein sequence ID" value="MBC2385334.1"/>
    <property type="molecule type" value="Genomic_DNA"/>
</dbReference>
<comment type="similarity">
    <text evidence="2">Belongs to the peptidase S26C family.</text>
</comment>
<dbReference type="SUPFAM" id="SSF51306">
    <property type="entry name" value="LexA/Signal peptidase"/>
    <property type="match status" value="1"/>
</dbReference>
<name>A0ABR6THC6_9PSED</name>
<gene>
    <name evidence="7" type="primary">traF</name>
    <name evidence="7" type="ORF">HF209_30730</name>
</gene>
<protein>
    <submittedName>
        <fullName evidence="7">Conjugative transfer signal peptidase TraF</fullName>
    </submittedName>
</protein>
<feature type="domain" description="Peptidase S26" evidence="6">
    <location>
        <begin position="18"/>
        <end position="165"/>
    </location>
</feature>
<dbReference type="RefSeq" id="WP_185710785.1">
    <property type="nucleotide sequence ID" value="NZ_JAAXCZ010000026.1"/>
</dbReference>
<dbReference type="InterPro" id="IPR014139">
    <property type="entry name" value="Peptidase_S26C_TraF"/>
</dbReference>
<comment type="subcellular location">
    <subcellularLocation>
        <location evidence="1">Periplasm</location>
    </subcellularLocation>
</comment>
<dbReference type="Proteomes" id="UP000534677">
    <property type="component" value="Unassembled WGS sequence"/>
</dbReference>
<evidence type="ECO:0000256" key="1">
    <source>
        <dbReference type="ARBA" id="ARBA00004418"/>
    </source>
</evidence>
<dbReference type="InterPro" id="IPR036286">
    <property type="entry name" value="LexA/Signal_pep-like_sf"/>
</dbReference>
<evidence type="ECO:0000256" key="4">
    <source>
        <dbReference type="ARBA" id="ARBA00022764"/>
    </source>
</evidence>
<sequence>MKLVVAALSTLFLAALGAYWSGLRVNTTHSLPVGFYLDIDAPVERGSIVLACPPAGLATSAAQERGYIGSSIGCPDNTQRLIKRVVGETGDLVSPTEDGLTINGQLIPNSKLIQADSEGRSLPVFFTRPTVLSPGQVLLMGDTAISFDSRYFGPVERYQIRAVLRPLWTW</sequence>
<keyword evidence="3" id="KW-0732">Signal</keyword>
<reference evidence="7 8" key="1">
    <citation type="submission" date="2020-04" db="EMBL/GenBank/DDBJ databases">
        <title>Pseudomonas crami sp. nov., a novel proteolytic bacterial species isolated from cream.</title>
        <authorList>
            <person name="Hofmann K."/>
            <person name="Woller A."/>
            <person name="Huptas C."/>
            <person name="Wenning M."/>
            <person name="Scherer S."/>
            <person name="Doll E.V."/>
        </authorList>
    </citation>
    <scope>NUCLEOTIDE SEQUENCE [LARGE SCALE GENOMIC DNA]</scope>
    <source>
        <strain evidence="7 8">WS 5096</strain>
    </source>
</reference>
<dbReference type="Pfam" id="PF10502">
    <property type="entry name" value="Peptidase_S26"/>
    <property type="match status" value="1"/>
</dbReference>
<keyword evidence="8" id="KW-1185">Reference proteome</keyword>
<evidence type="ECO:0000313" key="7">
    <source>
        <dbReference type="EMBL" id="MBC2385334.1"/>
    </source>
</evidence>
<keyword evidence="4" id="KW-0574">Periplasm</keyword>
<dbReference type="NCBIfam" id="NF010459">
    <property type="entry name" value="PRK13884.1"/>
    <property type="match status" value="1"/>
</dbReference>
<evidence type="ECO:0000256" key="5">
    <source>
        <dbReference type="ARBA" id="ARBA00022971"/>
    </source>
</evidence>
<evidence type="ECO:0000256" key="2">
    <source>
        <dbReference type="ARBA" id="ARBA00005849"/>
    </source>
</evidence>